<dbReference type="Gene3D" id="3.40.50.150">
    <property type="entry name" value="Vaccinia Virus protein VP39"/>
    <property type="match status" value="1"/>
</dbReference>
<feature type="transmembrane region" description="Helical" evidence="2">
    <location>
        <begin position="22"/>
        <end position="42"/>
    </location>
</feature>
<keyword evidence="2" id="KW-0472">Membrane</keyword>
<keyword evidence="4" id="KW-1185">Reference proteome</keyword>
<feature type="transmembrane region" description="Helical" evidence="2">
    <location>
        <begin position="267"/>
        <end position="285"/>
    </location>
</feature>
<protein>
    <submittedName>
        <fullName evidence="3">Spermidine synthase</fullName>
    </submittedName>
</protein>
<sequence>MTETTADPAAVPSAPAARTPPLFVVAVFTSAALVFMVQPMVAKLVLPMLGGSPAVWNTSMAFFQAALLVGYGYAHVLQKLPTVRRQIIVHIVALALAGLTLPLRVSGLLGDPSSTTPNLWLLGVLALSIGLPFAILSATAPLVQAWYARTRGQAGGEPYALYAASNLGSLLALLAYPVLMEPLMTLQAQRWSWSGGYLAFVLILASLAVLVWRSAATAGVADISAPAEPTPAPRWRDRLTWIALAALPSSLMLGVTTHLATDVASAPFLWVAPLALYLLTFIIAFQTRPLVSPHVALLLQAAALPACIFLAPLQGNEIPLVLLVNLAAFFLSALVCHQALVARRPDPSHLTEFYLCLSVGGVVGGAFNAFLAPQMFDWVLEYPLALVLVGLARPWGRGKLSIWEVGVLATGAVAAVAVILLTGRLEDIMTFDAMTTLKALLAATLVSAFLLRGRGLVFTLLLGLLAVSAHILGDRAEVISTERSFFGVLRQTRAYEPRLDGEVRLLAHGTTLHGAQAKAPQYRCRPLVYYAPETPIGQVFETEAAMKPALRVGAVGLGTGSVAAYNRAGDHLTFFEIDPLVVRIAHESGDFTYTTQCARGRVDFVLGDARLTLDRQPAGTFDVLLLDAFSSDAIPGHLMTVEAVREYLSKLKPDGVLIMHLSNRHLELRTPAMAVARAAGGYALLQRHQRAANSPNYWESGEDVLIVARSPAALAAYEADDRWTLADSGGARPWTDDYINLVGALYGRLKERWEAE</sequence>
<feature type="transmembrane region" description="Helical" evidence="2">
    <location>
        <begin position="320"/>
        <end position="341"/>
    </location>
</feature>
<keyword evidence="2" id="KW-0812">Transmembrane</keyword>
<dbReference type="NCBIfam" id="NF037959">
    <property type="entry name" value="MFS_SpdSyn"/>
    <property type="match status" value="1"/>
</dbReference>
<feature type="transmembrane region" description="Helical" evidence="2">
    <location>
        <begin position="297"/>
        <end position="314"/>
    </location>
</feature>
<dbReference type="GO" id="GO:0006596">
    <property type="term" value="P:polyamine biosynthetic process"/>
    <property type="evidence" value="ECO:0007669"/>
    <property type="project" value="UniProtKB-KW"/>
</dbReference>
<feature type="transmembrane region" description="Helical" evidence="2">
    <location>
        <begin position="119"/>
        <end position="147"/>
    </location>
</feature>
<feature type="transmembrane region" description="Helical" evidence="2">
    <location>
        <begin position="191"/>
        <end position="212"/>
    </location>
</feature>
<evidence type="ECO:0000256" key="1">
    <source>
        <dbReference type="ARBA" id="ARBA00023115"/>
    </source>
</evidence>
<feature type="transmembrane region" description="Helical" evidence="2">
    <location>
        <begin position="159"/>
        <end position="179"/>
    </location>
</feature>
<dbReference type="CDD" id="cd02440">
    <property type="entry name" value="AdoMet_MTases"/>
    <property type="match status" value="1"/>
</dbReference>
<dbReference type="EMBL" id="CP024201">
    <property type="protein sequence ID" value="ATQ42991.1"/>
    <property type="molecule type" value="Genomic_DNA"/>
</dbReference>
<dbReference type="KEGG" id="cmb:CSW64_11510"/>
<feature type="transmembrane region" description="Helical" evidence="2">
    <location>
        <begin position="353"/>
        <end position="372"/>
    </location>
</feature>
<feature type="transmembrane region" description="Helical" evidence="2">
    <location>
        <begin position="402"/>
        <end position="421"/>
    </location>
</feature>
<dbReference type="AlphaFoldDB" id="A0A2D2AYC9"/>
<feature type="transmembrane region" description="Helical" evidence="2">
    <location>
        <begin position="54"/>
        <end position="75"/>
    </location>
</feature>
<feature type="transmembrane region" description="Helical" evidence="2">
    <location>
        <begin position="87"/>
        <end position="107"/>
    </location>
</feature>
<accession>A0A2D2AYC9</accession>
<name>A0A2D2AYC9_9CAUL</name>
<proteinExistence type="predicted"/>
<dbReference type="PANTHER" id="PTHR43317">
    <property type="entry name" value="THERMOSPERMINE SYNTHASE ACAULIS5"/>
    <property type="match status" value="1"/>
</dbReference>
<evidence type="ECO:0000313" key="4">
    <source>
        <dbReference type="Proteomes" id="UP000228945"/>
    </source>
</evidence>
<dbReference type="InterPro" id="IPR029063">
    <property type="entry name" value="SAM-dependent_MTases_sf"/>
</dbReference>
<evidence type="ECO:0000313" key="3">
    <source>
        <dbReference type="EMBL" id="ATQ42991.1"/>
    </source>
</evidence>
<keyword evidence="2" id="KW-1133">Transmembrane helix</keyword>
<reference evidence="3 4" key="1">
    <citation type="submission" date="2017-10" db="EMBL/GenBank/DDBJ databases">
        <title>Genome sequence of Caulobacter mirabilis FWC38.</title>
        <authorList>
            <person name="Fiebig A."/>
            <person name="Crosson S."/>
        </authorList>
    </citation>
    <scope>NUCLEOTIDE SEQUENCE [LARGE SCALE GENOMIC DNA]</scope>
    <source>
        <strain evidence="3 4">FWC 38</strain>
    </source>
</reference>
<organism evidence="3 4">
    <name type="scientific">Caulobacter mirabilis</name>
    <dbReference type="NCBI Taxonomy" id="69666"/>
    <lineage>
        <taxon>Bacteria</taxon>
        <taxon>Pseudomonadati</taxon>
        <taxon>Pseudomonadota</taxon>
        <taxon>Alphaproteobacteria</taxon>
        <taxon>Caulobacterales</taxon>
        <taxon>Caulobacteraceae</taxon>
        <taxon>Caulobacter</taxon>
    </lineage>
</organism>
<gene>
    <name evidence="3" type="ORF">CSW64_11510</name>
</gene>
<keyword evidence="1" id="KW-0620">Polyamine biosynthesis</keyword>
<evidence type="ECO:0000256" key="2">
    <source>
        <dbReference type="SAM" id="Phobius"/>
    </source>
</evidence>
<dbReference type="Proteomes" id="UP000228945">
    <property type="component" value="Chromosome"/>
</dbReference>
<feature type="transmembrane region" description="Helical" evidence="2">
    <location>
        <begin position="433"/>
        <end position="451"/>
    </location>
</feature>
<dbReference type="PANTHER" id="PTHR43317:SF1">
    <property type="entry name" value="THERMOSPERMINE SYNTHASE ACAULIS5"/>
    <property type="match status" value="1"/>
</dbReference>
<feature type="transmembrane region" description="Helical" evidence="2">
    <location>
        <begin position="239"/>
        <end position="261"/>
    </location>
</feature>
<dbReference type="SUPFAM" id="SSF53335">
    <property type="entry name" value="S-adenosyl-L-methionine-dependent methyltransferases"/>
    <property type="match status" value="1"/>
</dbReference>
<dbReference type="RefSeq" id="WP_099622242.1">
    <property type="nucleotide sequence ID" value="NZ_CP024201.1"/>
</dbReference>
<dbReference type="OrthoDB" id="9761985at2"/>